<dbReference type="EMBL" id="NEDP02005302">
    <property type="protein sequence ID" value="OWF42238.1"/>
    <property type="molecule type" value="Genomic_DNA"/>
</dbReference>
<keyword evidence="3" id="KW-1185">Reference proteome</keyword>
<dbReference type="OrthoDB" id="6139572at2759"/>
<proteinExistence type="predicted"/>
<name>A0A210Q0I3_MIZYE</name>
<sequence length="299" mass="32691">MALLTVLIFTLCVDSSWGFLFKDSADLDFMNGTLIGTVQDSRVVKTSGCAASRKHPGILYIHNDHHHAGATIFAINATTAQVVGSITLTNAVNSDWEDIAVGPCPTREGVSCVFIGDIGTDKGHPAADNIYLIAEPDMVTGQHNVPYEKILKYSFSELGSDALMVDPKGDLYMIAIQRGGNGGYYHIPKNAWNSNSRVPLTVSGHMTLNTGHEKDPVAGDISPDGIAMLVKTQHSMLLWRFDANDFTGMFQRQPMSVPYIYVWQDEAVCWNHDGTGYYTIPEGTNPPLHFYPSSGINSY</sequence>
<evidence type="ECO:0000313" key="3">
    <source>
        <dbReference type="Proteomes" id="UP000242188"/>
    </source>
</evidence>
<protein>
    <submittedName>
        <fullName evidence="2">Uncharacterized protein</fullName>
    </submittedName>
</protein>
<comment type="caution">
    <text evidence="2">The sequence shown here is derived from an EMBL/GenBank/DDBJ whole genome shotgun (WGS) entry which is preliminary data.</text>
</comment>
<feature type="signal peptide" evidence="1">
    <location>
        <begin position="1"/>
        <end position="18"/>
    </location>
</feature>
<evidence type="ECO:0000313" key="2">
    <source>
        <dbReference type="EMBL" id="OWF42238.1"/>
    </source>
</evidence>
<dbReference type="AlphaFoldDB" id="A0A210Q0I3"/>
<gene>
    <name evidence="2" type="ORF">KP79_PYT16413</name>
</gene>
<feature type="chain" id="PRO_5013075163" evidence="1">
    <location>
        <begin position="19"/>
        <end position="299"/>
    </location>
</feature>
<keyword evidence="1" id="KW-0732">Signal</keyword>
<accession>A0A210Q0I3</accession>
<evidence type="ECO:0000256" key="1">
    <source>
        <dbReference type="SAM" id="SignalP"/>
    </source>
</evidence>
<dbReference type="Proteomes" id="UP000242188">
    <property type="component" value="Unassembled WGS sequence"/>
</dbReference>
<organism evidence="2 3">
    <name type="scientific">Mizuhopecten yessoensis</name>
    <name type="common">Japanese scallop</name>
    <name type="synonym">Patinopecten yessoensis</name>
    <dbReference type="NCBI Taxonomy" id="6573"/>
    <lineage>
        <taxon>Eukaryota</taxon>
        <taxon>Metazoa</taxon>
        <taxon>Spiralia</taxon>
        <taxon>Lophotrochozoa</taxon>
        <taxon>Mollusca</taxon>
        <taxon>Bivalvia</taxon>
        <taxon>Autobranchia</taxon>
        <taxon>Pteriomorphia</taxon>
        <taxon>Pectinida</taxon>
        <taxon>Pectinoidea</taxon>
        <taxon>Pectinidae</taxon>
        <taxon>Mizuhopecten</taxon>
    </lineage>
</organism>
<reference evidence="2 3" key="1">
    <citation type="journal article" date="2017" name="Nat. Ecol. Evol.">
        <title>Scallop genome provides insights into evolution of bilaterian karyotype and development.</title>
        <authorList>
            <person name="Wang S."/>
            <person name="Zhang J."/>
            <person name="Jiao W."/>
            <person name="Li J."/>
            <person name="Xun X."/>
            <person name="Sun Y."/>
            <person name="Guo X."/>
            <person name="Huan P."/>
            <person name="Dong B."/>
            <person name="Zhang L."/>
            <person name="Hu X."/>
            <person name="Sun X."/>
            <person name="Wang J."/>
            <person name="Zhao C."/>
            <person name="Wang Y."/>
            <person name="Wang D."/>
            <person name="Huang X."/>
            <person name="Wang R."/>
            <person name="Lv J."/>
            <person name="Li Y."/>
            <person name="Zhang Z."/>
            <person name="Liu B."/>
            <person name="Lu W."/>
            <person name="Hui Y."/>
            <person name="Liang J."/>
            <person name="Zhou Z."/>
            <person name="Hou R."/>
            <person name="Li X."/>
            <person name="Liu Y."/>
            <person name="Li H."/>
            <person name="Ning X."/>
            <person name="Lin Y."/>
            <person name="Zhao L."/>
            <person name="Xing Q."/>
            <person name="Dou J."/>
            <person name="Li Y."/>
            <person name="Mao J."/>
            <person name="Guo H."/>
            <person name="Dou H."/>
            <person name="Li T."/>
            <person name="Mu C."/>
            <person name="Jiang W."/>
            <person name="Fu Q."/>
            <person name="Fu X."/>
            <person name="Miao Y."/>
            <person name="Liu J."/>
            <person name="Yu Q."/>
            <person name="Li R."/>
            <person name="Liao H."/>
            <person name="Li X."/>
            <person name="Kong Y."/>
            <person name="Jiang Z."/>
            <person name="Chourrout D."/>
            <person name="Li R."/>
            <person name="Bao Z."/>
        </authorList>
    </citation>
    <scope>NUCLEOTIDE SEQUENCE [LARGE SCALE GENOMIC DNA]</scope>
    <source>
        <strain evidence="2 3">PY_sf001</strain>
    </source>
</reference>